<dbReference type="AlphaFoldDB" id="A0A5C6C178"/>
<keyword evidence="3" id="KW-1185">Reference proteome</keyword>
<protein>
    <submittedName>
        <fullName evidence="2">Uncharacterized protein</fullName>
    </submittedName>
</protein>
<feature type="compositionally biased region" description="Polar residues" evidence="1">
    <location>
        <begin position="138"/>
        <end position="164"/>
    </location>
</feature>
<comment type="caution">
    <text evidence="2">The sequence shown here is derived from an EMBL/GenBank/DDBJ whole genome shotgun (WGS) entry which is preliminary data.</text>
</comment>
<feature type="region of interest" description="Disordered" evidence="1">
    <location>
        <begin position="138"/>
        <end position="171"/>
    </location>
</feature>
<proteinExistence type="predicted"/>
<dbReference type="RefSeq" id="WP_302116996.1">
    <property type="nucleotide sequence ID" value="NZ_SJPU01000001.1"/>
</dbReference>
<evidence type="ECO:0000256" key="1">
    <source>
        <dbReference type="SAM" id="MobiDB-lite"/>
    </source>
</evidence>
<reference evidence="2 3" key="1">
    <citation type="journal article" date="2020" name="Antonie Van Leeuwenhoek">
        <title>Rhodopirellula heiligendammensis sp. nov., Rhodopirellula pilleata sp. nov., and Rhodopirellula solitaria sp. nov. isolated from natural or artificial marine surfaces in Northern Germany and California, USA, and emended description of the genus Rhodopirellula.</title>
        <authorList>
            <person name="Kallscheuer N."/>
            <person name="Wiegand S."/>
            <person name="Jogler M."/>
            <person name="Boedeker C."/>
            <person name="Peeters S.H."/>
            <person name="Rast P."/>
            <person name="Heuer A."/>
            <person name="Jetten M.S.M."/>
            <person name="Rohde M."/>
            <person name="Jogler C."/>
        </authorList>
    </citation>
    <scope>NUCLEOTIDE SEQUENCE [LARGE SCALE GENOMIC DNA]</scope>
    <source>
        <strain evidence="2 3">Poly21</strain>
    </source>
</reference>
<gene>
    <name evidence="2" type="ORF">Poly21_00330</name>
</gene>
<accession>A0A5C6C178</accession>
<evidence type="ECO:0000313" key="2">
    <source>
        <dbReference type="EMBL" id="TWU17882.1"/>
    </source>
</evidence>
<evidence type="ECO:0000313" key="3">
    <source>
        <dbReference type="Proteomes" id="UP000319908"/>
    </source>
</evidence>
<dbReference type="EMBL" id="SJPU01000001">
    <property type="protein sequence ID" value="TWU17882.1"/>
    <property type="molecule type" value="Genomic_DNA"/>
</dbReference>
<name>A0A5C6C178_9BACT</name>
<dbReference type="Proteomes" id="UP000319908">
    <property type="component" value="Unassembled WGS sequence"/>
</dbReference>
<sequence>MALRKPVFDEIVPNDRGVTNRFGLVTEVAPPTPYGMSYGTDTGGWGKVAEMVLTEVDTPILWVPDTCVKINPVANCFWEAAREAHSISFRPQVLLTEPIKAELPEWINAPRDRPNILFDKIPLNFPVSRLGMTFAINSGDGSDSTRQHSSPEMTIGSTTSQMKISHSKCDR</sequence>
<organism evidence="2 3">
    <name type="scientific">Allorhodopirellula heiligendammensis</name>
    <dbReference type="NCBI Taxonomy" id="2714739"/>
    <lineage>
        <taxon>Bacteria</taxon>
        <taxon>Pseudomonadati</taxon>
        <taxon>Planctomycetota</taxon>
        <taxon>Planctomycetia</taxon>
        <taxon>Pirellulales</taxon>
        <taxon>Pirellulaceae</taxon>
        <taxon>Allorhodopirellula</taxon>
    </lineage>
</organism>